<name>A0A5C2SDU4_9APHY</name>
<dbReference type="InterPro" id="IPR002893">
    <property type="entry name" value="Znf_MYND"/>
</dbReference>
<dbReference type="EMBL" id="ML122260">
    <property type="protein sequence ID" value="RPD61881.1"/>
    <property type="molecule type" value="Genomic_DNA"/>
</dbReference>
<dbReference type="AlphaFoldDB" id="A0A5C2SDU4"/>
<dbReference type="SUPFAM" id="SSF48452">
    <property type="entry name" value="TPR-like"/>
    <property type="match status" value="1"/>
</dbReference>
<keyword evidence="8" id="KW-1185">Reference proteome</keyword>
<keyword evidence="1" id="KW-0479">Metal-binding</keyword>
<dbReference type="Proteomes" id="UP000313359">
    <property type="component" value="Unassembled WGS sequence"/>
</dbReference>
<accession>A0A5C2SDU4</accession>
<dbReference type="Gene3D" id="6.10.140.2220">
    <property type="match status" value="1"/>
</dbReference>
<evidence type="ECO:0000256" key="3">
    <source>
        <dbReference type="ARBA" id="ARBA00022833"/>
    </source>
</evidence>
<dbReference type="SUPFAM" id="SSF144232">
    <property type="entry name" value="HIT/MYND zinc finger-like"/>
    <property type="match status" value="1"/>
</dbReference>
<reference evidence="7" key="1">
    <citation type="journal article" date="2018" name="Genome Biol. Evol.">
        <title>Genomics and development of Lentinus tigrinus, a white-rot wood-decaying mushroom with dimorphic fruiting bodies.</title>
        <authorList>
            <person name="Wu B."/>
            <person name="Xu Z."/>
            <person name="Knudson A."/>
            <person name="Carlson A."/>
            <person name="Chen N."/>
            <person name="Kovaka S."/>
            <person name="LaButti K."/>
            <person name="Lipzen A."/>
            <person name="Pennachio C."/>
            <person name="Riley R."/>
            <person name="Schakwitz W."/>
            <person name="Umezawa K."/>
            <person name="Ohm R.A."/>
            <person name="Grigoriev I.V."/>
            <person name="Nagy L.G."/>
            <person name="Gibbons J."/>
            <person name="Hibbett D."/>
        </authorList>
    </citation>
    <scope>NUCLEOTIDE SEQUENCE [LARGE SCALE GENOMIC DNA]</scope>
    <source>
        <strain evidence="7">ALCF2SS1-6</strain>
    </source>
</reference>
<evidence type="ECO:0000256" key="2">
    <source>
        <dbReference type="ARBA" id="ARBA00022771"/>
    </source>
</evidence>
<evidence type="ECO:0000313" key="7">
    <source>
        <dbReference type="EMBL" id="RPD61881.1"/>
    </source>
</evidence>
<keyword evidence="2 4" id="KW-0863">Zinc-finger</keyword>
<dbReference type="PROSITE" id="PS50865">
    <property type="entry name" value="ZF_MYND_2"/>
    <property type="match status" value="1"/>
</dbReference>
<feature type="region of interest" description="Disordered" evidence="5">
    <location>
        <begin position="1"/>
        <end position="29"/>
    </location>
</feature>
<protein>
    <recommendedName>
        <fullName evidence="6">MYND-type domain-containing protein</fullName>
    </recommendedName>
</protein>
<dbReference type="Pfam" id="PF01753">
    <property type="entry name" value="zf-MYND"/>
    <property type="match status" value="1"/>
</dbReference>
<dbReference type="OrthoDB" id="432970at2759"/>
<dbReference type="Gene3D" id="1.25.40.10">
    <property type="entry name" value="Tetratricopeptide repeat domain"/>
    <property type="match status" value="1"/>
</dbReference>
<evidence type="ECO:0000256" key="4">
    <source>
        <dbReference type="PROSITE-ProRule" id="PRU00134"/>
    </source>
</evidence>
<proteinExistence type="predicted"/>
<feature type="domain" description="MYND-type" evidence="6">
    <location>
        <begin position="335"/>
        <end position="373"/>
    </location>
</feature>
<evidence type="ECO:0000259" key="6">
    <source>
        <dbReference type="PROSITE" id="PS50865"/>
    </source>
</evidence>
<keyword evidence="3" id="KW-0862">Zinc</keyword>
<evidence type="ECO:0000256" key="1">
    <source>
        <dbReference type="ARBA" id="ARBA00022723"/>
    </source>
</evidence>
<dbReference type="InterPro" id="IPR011990">
    <property type="entry name" value="TPR-like_helical_dom_sf"/>
</dbReference>
<organism evidence="7 8">
    <name type="scientific">Lentinus tigrinus ALCF2SS1-6</name>
    <dbReference type="NCBI Taxonomy" id="1328759"/>
    <lineage>
        <taxon>Eukaryota</taxon>
        <taxon>Fungi</taxon>
        <taxon>Dikarya</taxon>
        <taxon>Basidiomycota</taxon>
        <taxon>Agaricomycotina</taxon>
        <taxon>Agaricomycetes</taxon>
        <taxon>Polyporales</taxon>
        <taxon>Polyporaceae</taxon>
        <taxon>Lentinus</taxon>
    </lineage>
</organism>
<dbReference type="STRING" id="1328759.A0A5C2SDU4"/>
<dbReference type="GO" id="GO:0008270">
    <property type="term" value="F:zinc ion binding"/>
    <property type="evidence" value="ECO:0007669"/>
    <property type="project" value="UniProtKB-KW"/>
</dbReference>
<evidence type="ECO:0000313" key="8">
    <source>
        <dbReference type="Proteomes" id="UP000313359"/>
    </source>
</evidence>
<gene>
    <name evidence="7" type="ORF">L227DRAFT_573754</name>
</gene>
<sequence>MNRHDYSDYTDDEDDLGSESSWGSDIPWDAKPAVDPKTARKAWKELSSGRILFLEHEYELCVPCFERALEDPDNIEYILRMVKYFPDKSLAMTLLDKIRDTGRRYLIKGMGEDCFDDNSQYFGQFECIWGAERYLRTLLAIAQVAIEGGDLNKGIEASSESLRVSYDDEIGQRHMLGTLLLKAGRYEDALGLCRVWLDPNWDRYPRVRIHWNKQTYILEPLNDKIVEYQRKGSGAACELFNAALAAFRLKGDCELARQCLRLGAEICPLIMTRLLGRMKRPHKRYRRTRDMNRHEDAHDYCWLAQDIWMENDVWNWANGDSEVRKLILRKCAGHCKVCETNPLQFKQCSGCREAYYCSTSCQRKHWPQHKPVCRARVKDMQTRSPPLYNFLDPGPDYSREKSFYSPRPMWPNYPWKMPV</sequence>
<evidence type="ECO:0000256" key="5">
    <source>
        <dbReference type="SAM" id="MobiDB-lite"/>
    </source>
</evidence>
<feature type="compositionally biased region" description="Acidic residues" evidence="5">
    <location>
        <begin position="8"/>
        <end position="17"/>
    </location>
</feature>